<reference evidence="2" key="2">
    <citation type="submission" date="2020-09" db="EMBL/GenBank/DDBJ databases">
        <authorList>
            <person name="Sun Q."/>
            <person name="Zhou Y."/>
        </authorList>
    </citation>
    <scope>NUCLEOTIDE SEQUENCE</scope>
    <source>
        <strain evidence="2">CGMCC 1.12751</strain>
    </source>
</reference>
<evidence type="ECO:0000313" key="2">
    <source>
        <dbReference type="EMBL" id="GGG56261.1"/>
    </source>
</evidence>
<feature type="signal peptide" evidence="1">
    <location>
        <begin position="1"/>
        <end position="23"/>
    </location>
</feature>
<gene>
    <name evidence="2" type="ORF">GCM10010976_28880</name>
</gene>
<evidence type="ECO:0000313" key="3">
    <source>
        <dbReference type="Proteomes" id="UP000625976"/>
    </source>
</evidence>
<proteinExistence type="predicted"/>
<protein>
    <recommendedName>
        <fullName evidence="4">DUF4168 domain-containing protein</fullName>
    </recommendedName>
</protein>
<dbReference type="AlphaFoldDB" id="A0A917GSV5"/>
<dbReference type="RefSeq" id="WP_188466090.1">
    <property type="nucleotide sequence ID" value="NZ_BMFQ01000003.1"/>
</dbReference>
<keyword evidence="3" id="KW-1185">Reference proteome</keyword>
<keyword evidence="1" id="KW-0732">Signal</keyword>
<dbReference type="EMBL" id="BMFQ01000003">
    <property type="protein sequence ID" value="GGG56261.1"/>
    <property type="molecule type" value="Genomic_DNA"/>
</dbReference>
<name>A0A917GSV5_9FLAO</name>
<evidence type="ECO:0008006" key="4">
    <source>
        <dbReference type="Google" id="ProtNLM"/>
    </source>
</evidence>
<reference evidence="2" key="1">
    <citation type="journal article" date="2014" name="Int. J. Syst. Evol. Microbiol.">
        <title>Complete genome sequence of Corynebacterium casei LMG S-19264T (=DSM 44701T), isolated from a smear-ripened cheese.</title>
        <authorList>
            <consortium name="US DOE Joint Genome Institute (JGI-PGF)"/>
            <person name="Walter F."/>
            <person name="Albersmeier A."/>
            <person name="Kalinowski J."/>
            <person name="Ruckert C."/>
        </authorList>
    </citation>
    <scope>NUCLEOTIDE SEQUENCE</scope>
    <source>
        <strain evidence="2">CGMCC 1.12751</strain>
    </source>
</reference>
<sequence length="115" mass="13258">MKKYVSLLSFVALFFIGMQSSNAQTTERQQSPEAIAKQKTYQLHELVNLTGEQQSAVFKVLVDAEQNMSELVKKDTSDKFRQEGIKTVDKRIEDSYKQILTPSQYKTYEESLVKK</sequence>
<dbReference type="Proteomes" id="UP000625976">
    <property type="component" value="Unassembled WGS sequence"/>
</dbReference>
<comment type="caution">
    <text evidence="2">The sequence shown here is derived from an EMBL/GenBank/DDBJ whole genome shotgun (WGS) entry which is preliminary data.</text>
</comment>
<evidence type="ECO:0000256" key="1">
    <source>
        <dbReference type="SAM" id="SignalP"/>
    </source>
</evidence>
<accession>A0A917GSV5</accession>
<organism evidence="2 3">
    <name type="scientific">Bizionia arctica</name>
    <dbReference type="NCBI Taxonomy" id="1495645"/>
    <lineage>
        <taxon>Bacteria</taxon>
        <taxon>Pseudomonadati</taxon>
        <taxon>Bacteroidota</taxon>
        <taxon>Flavobacteriia</taxon>
        <taxon>Flavobacteriales</taxon>
        <taxon>Flavobacteriaceae</taxon>
        <taxon>Bizionia</taxon>
    </lineage>
</organism>
<feature type="chain" id="PRO_5038077318" description="DUF4168 domain-containing protein" evidence="1">
    <location>
        <begin position="24"/>
        <end position="115"/>
    </location>
</feature>